<dbReference type="GO" id="GO:0016226">
    <property type="term" value="P:iron-sulfur cluster assembly"/>
    <property type="evidence" value="ECO:0007669"/>
    <property type="project" value="InterPro"/>
</dbReference>
<name>A0A6G3MHE9_HENSL</name>
<proteinExistence type="inferred from homology"/>
<dbReference type="PANTHER" id="PTHR23264:SF19">
    <property type="entry name" value="CYTOSOLIC FE-S CLUSTER ASSEMBLY FACTOR NUBP2"/>
    <property type="match status" value="1"/>
</dbReference>
<evidence type="ECO:0000256" key="4">
    <source>
        <dbReference type="ARBA" id="ARBA00022840"/>
    </source>
</evidence>
<evidence type="ECO:0000256" key="6">
    <source>
        <dbReference type="ARBA" id="ARBA00023014"/>
    </source>
</evidence>
<evidence type="ECO:0000256" key="1">
    <source>
        <dbReference type="ARBA" id="ARBA00022485"/>
    </source>
</evidence>
<dbReference type="AlphaFoldDB" id="A0A6G3MHE9"/>
<organism evidence="7">
    <name type="scientific">Henneguya salminicola</name>
    <name type="common">Myxosporean</name>
    <dbReference type="NCBI Taxonomy" id="69463"/>
    <lineage>
        <taxon>Eukaryota</taxon>
        <taxon>Metazoa</taxon>
        <taxon>Cnidaria</taxon>
        <taxon>Myxozoa</taxon>
        <taxon>Myxosporea</taxon>
        <taxon>Bivalvulida</taxon>
        <taxon>Platysporina</taxon>
        <taxon>Myxobolidae</taxon>
        <taxon>Henneguya</taxon>
    </lineage>
</organism>
<dbReference type="InterPro" id="IPR033756">
    <property type="entry name" value="YlxH/NBP35"/>
</dbReference>
<keyword evidence="4" id="KW-0067">ATP-binding</keyword>
<protein>
    <submittedName>
        <fullName evidence="7">Cytosolic Fe-S cluster assembly factor NUBP2 homolog (Trinotate prediction)</fullName>
    </submittedName>
</protein>
<dbReference type="HAMAP" id="MF_02040">
    <property type="entry name" value="Mrp_NBP35"/>
    <property type="match status" value="1"/>
</dbReference>
<evidence type="ECO:0000256" key="2">
    <source>
        <dbReference type="ARBA" id="ARBA00022723"/>
    </source>
</evidence>
<accession>A0A6G3MHE9</accession>
<reference evidence="7" key="1">
    <citation type="submission" date="2018-11" db="EMBL/GenBank/DDBJ databases">
        <title>Henneguya salminicola genome and transcriptome.</title>
        <authorList>
            <person name="Yahalomi D."/>
            <person name="Atkinson S.D."/>
            <person name="Neuhof M."/>
            <person name="Chang E.S."/>
            <person name="Philippe H."/>
            <person name="Cartwright P."/>
            <person name="Bartholomew J.L."/>
            <person name="Huchon D."/>
        </authorList>
    </citation>
    <scope>NUCLEOTIDE SEQUENCE</scope>
    <source>
        <strain evidence="7">Hz1</strain>
        <tissue evidence="7">Whole</tissue>
    </source>
</reference>
<sequence length="251" mass="27866">MYVLLVISGKGGVGKSSLSVLLSLYLNKLGHKVSLLDLDICGPSLGCFLGIKDANIIKNQNGSIIPYKYSDLLNCLSMSFLLSDPDAAIIWRGPRKNALIKEVCQNVDWGDSEFLIIDTPPGIQDEHITLAELFYNVEHVSALVITTPHELSIDDVQRQTTFCRRTGIKLLGIIENMKNFVCPNCKECFEIFQNGNVEQFCGAHDINYIGNLEILPKIALSLDCGRNIMDEESDISIETILKSVYNLLINV</sequence>
<dbReference type="Gene3D" id="3.40.50.300">
    <property type="entry name" value="P-loop containing nucleotide triphosphate hydrolases"/>
    <property type="match status" value="1"/>
</dbReference>
<keyword evidence="1" id="KW-0004">4Fe-4S</keyword>
<dbReference type="OrthoDB" id="1741334at2759"/>
<dbReference type="PANTHER" id="PTHR23264">
    <property type="entry name" value="NUCLEOTIDE-BINDING PROTEIN NBP35 YEAST -RELATED"/>
    <property type="match status" value="1"/>
</dbReference>
<dbReference type="GO" id="GO:0005524">
    <property type="term" value="F:ATP binding"/>
    <property type="evidence" value="ECO:0007669"/>
    <property type="project" value="UniProtKB-KW"/>
</dbReference>
<dbReference type="SUPFAM" id="SSF52540">
    <property type="entry name" value="P-loop containing nucleoside triphosphate hydrolases"/>
    <property type="match status" value="1"/>
</dbReference>
<keyword evidence="2" id="KW-0479">Metal-binding</keyword>
<dbReference type="InterPro" id="IPR027417">
    <property type="entry name" value="P-loop_NTPase"/>
</dbReference>
<keyword evidence="5" id="KW-0408">Iron</keyword>
<dbReference type="EMBL" id="GHBP01003493">
    <property type="protein sequence ID" value="NDJ93404.1"/>
    <property type="molecule type" value="Transcribed_RNA"/>
</dbReference>
<dbReference type="CDD" id="cd02037">
    <property type="entry name" value="Mrp_NBP35"/>
    <property type="match status" value="1"/>
</dbReference>
<dbReference type="GO" id="GO:0046872">
    <property type="term" value="F:metal ion binding"/>
    <property type="evidence" value="ECO:0007669"/>
    <property type="project" value="UniProtKB-KW"/>
</dbReference>
<dbReference type="Pfam" id="PF10609">
    <property type="entry name" value="ParA"/>
    <property type="match status" value="1"/>
</dbReference>
<dbReference type="GO" id="GO:0005829">
    <property type="term" value="C:cytosol"/>
    <property type="evidence" value="ECO:0007669"/>
    <property type="project" value="TreeGrafter"/>
</dbReference>
<evidence type="ECO:0000256" key="3">
    <source>
        <dbReference type="ARBA" id="ARBA00022741"/>
    </source>
</evidence>
<evidence type="ECO:0000313" key="7">
    <source>
        <dbReference type="EMBL" id="NDJ93404.1"/>
    </source>
</evidence>
<dbReference type="GO" id="GO:0051539">
    <property type="term" value="F:4 iron, 4 sulfur cluster binding"/>
    <property type="evidence" value="ECO:0007669"/>
    <property type="project" value="UniProtKB-KW"/>
</dbReference>
<keyword evidence="6" id="KW-0411">Iron-sulfur</keyword>
<dbReference type="InterPro" id="IPR019591">
    <property type="entry name" value="Mrp/NBP35_ATP-bd"/>
</dbReference>
<keyword evidence="3" id="KW-0547">Nucleotide-binding</keyword>
<evidence type="ECO:0000256" key="5">
    <source>
        <dbReference type="ARBA" id="ARBA00023004"/>
    </source>
</evidence>
<dbReference type="GO" id="GO:0140663">
    <property type="term" value="F:ATP-dependent FeS chaperone activity"/>
    <property type="evidence" value="ECO:0007669"/>
    <property type="project" value="InterPro"/>
</dbReference>